<keyword evidence="2" id="KW-1185">Reference proteome</keyword>
<evidence type="ECO:0008006" key="3">
    <source>
        <dbReference type="Google" id="ProtNLM"/>
    </source>
</evidence>
<reference evidence="1 2" key="1">
    <citation type="submission" date="2017-12" db="EMBL/GenBank/DDBJ databases">
        <title>Genomes of bacteria within cyanobacterial aggregates.</title>
        <authorList>
            <person name="Cai H."/>
        </authorList>
    </citation>
    <scope>NUCLEOTIDE SEQUENCE [LARGE SCALE GENOMIC DNA]</scope>
    <source>
        <strain evidence="1 2">TH16</strain>
        <plasmid evidence="1 2">unnamed1</plasmid>
    </source>
</reference>
<evidence type="ECO:0000313" key="2">
    <source>
        <dbReference type="Proteomes" id="UP000234752"/>
    </source>
</evidence>
<dbReference type="AlphaFoldDB" id="A0A2K9NJ55"/>
<evidence type="ECO:0000313" key="1">
    <source>
        <dbReference type="EMBL" id="AUN33071.1"/>
    </source>
</evidence>
<organism evidence="1 2">
    <name type="scientific">Niveispirillum cyanobacteriorum</name>
    <dbReference type="NCBI Taxonomy" id="1612173"/>
    <lineage>
        <taxon>Bacteria</taxon>
        <taxon>Pseudomonadati</taxon>
        <taxon>Pseudomonadota</taxon>
        <taxon>Alphaproteobacteria</taxon>
        <taxon>Rhodospirillales</taxon>
        <taxon>Azospirillaceae</taxon>
        <taxon>Niveispirillum</taxon>
    </lineage>
</organism>
<sequence length="290" mass="31488">MKVGFIVPALIGESELLHACIANLLKQCRAVPAITPVIVVCVQGQGYLPSLPAVTGSASVTVYRLLAFGVSAARNCALALIENVVDAVMFVDVGVRPGYSFLAAATAALERWPIVSAPVVFSEHPFDGSDGKIRGEAISRLVFRGFIWSSMFRVDYVRGIRFNEDVGPGTPSRHQAGEDSRFLYAVWARSGLEKVGWLSGQAVTRLPRHDLQVKISRYAWGQGWLVGRYVTLPASRLGDRGYFLWRAVLFCAKSVLMLFRPDSRRVGGLRLRAFIAGVRGSDPGAPPLAG</sequence>
<dbReference type="OrthoDB" id="7355269at2"/>
<proteinExistence type="predicted"/>
<dbReference type="EMBL" id="CP025613">
    <property type="protein sequence ID" value="AUN33071.1"/>
    <property type="molecule type" value="Genomic_DNA"/>
</dbReference>
<name>A0A2K9NJ55_9PROT</name>
<dbReference type="RefSeq" id="WP_102114592.1">
    <property type="nucleotide sequence ID" value="NZ_BMGN01000001.1"/>
</dbReference>
<geneLocation type="plasmid" evidence="1 2">
    <name>unnamed1</name>
</geneLocation>
<dbReference type="SUPFAM" id="SSF53448">
    <property type="entry name" value="Nucleotide-diphospho-sugar transferases"/>
    <property type="match status" value="1"/>
</dbReference>
<gene>
    <name evidence="1" type="ORF">C0V82_21935</name>
</gene>
<dbReference type="InterPro" id="IPR029044">
    <property type="entry name" value="Nucleotide-diphossugar_trans"/>
</dbReference>
<accession>A0A2K9NJ55</accession>
<dbReference type="KEGG" id="ncb:C0V82_21935"/>
<protein>
    <recommendedName>
        <fullName evidence="3">Glycosyltransferase 2-like domain-containing protein</fullName>
    </recommendedName>
</protein>
<keyword evidence="1" id="KW-0614">Plasmid</keyword>
<dbReference type="Proteomes" id="UP000234752">
    <property type="component" value="Plasmid unnamed1"/>
</dbReference>